<keyword evidence="2" id="KW-0677">Repeat</keyword>
<gene>
    <name evidence="9" type="ORF">B0H63DRAFT_376903</name>
</gene>
<dbReference type="PANTHER" id="PTHR24126">
    <property type="entry name" value="ANKYRIN REPEAT, PH AND SEC7 DOMAIN CONTAINING PROTEIN SECG-RELATED"/>
    <property type="match status" value="1"/>
</dbReference>
<evidence type="ECO:0000256" key="5">
    <source>
        <dbReference type="ARBA" id="ARBA00023043"/>
    </source>
</evidence>
<keyword evidence="1" id="KW-0479">Metal-binding</keyword>
<keyword evidence="10" id="KW-1185">Reference proteome</keyword>
<dbReference type="Proteomes" id="UP001285441">
    <property type="component" value="Unassembled WGS sequence"/>
</dbReference>
<reference evidence="9" key="2">
    <citation type="submission" date="2023-06" db="EMBL/GenBank/DDBJ databases">
        <authorList>
            <consortium name="Lawrence Berkeley National Laboratory"/>
            <person name="Haridas S."/>
            <person name="Hensen N."/>
            <person name="Bonometti L."/>
            <person name="Westerberg I."/>
            <person name="Brannstrom I.O."/>
            <person name="Guillou S."/>
            <person name="Cros-Aarteil S."/>
            <person name="Calhoun S."/>
            <person name="Kuo A."/>
            <person name="Mondo S."/>
            <person name="Pangilinan J."/>
            <person name="Riley R."/>
            <person name="LaButti K."/>
            <person name="Andreopoulos B."/>
            <person name="Lipzen A."/>
            <person name="Chen C."/>
            <person name="Yanf M."/>
            <person name="Daum C."/>
            <person name="Ng V."/>
            <person name="Clum A."/>
            <person name="Steindorff A."/>
            <person name="Ohm R."/>
            <person name="Martin F."/>
            <person name="Silar P."/>
            <person name="Natvig D."/>
            <person name="Lalanne C."/>
            <person name="Gautier V."/>
            <person name="Ament-velasquez S.L."/>
            <person name="Kruys A."/>
            <person name="Hutchinson M.I."/>
            <person name="Powell A.J."/>
            <person name="Barry K."/>
            <person name="Miller A.N."/>
            <person name="Grigoriev I.V."/>
            <person name="Debuchy R."/>
            <person name="Gladieux P."/>
            <person name="Thoren M.H."/>
            <person name="Johannesson H."/>
        </authorList>
    </citation>
    <scope>NUCLEOTIDE SEQUENCE</scope>
    <source>
        <strain evidence="9">CBS 232.78</strain>
    </source>
</reference>
<proteinExistence type="predicted"/>
<keyword evidence="5 6" id="KW-0040">ANK repeat</keyword>
<feature type="domain" description="F-box" evidence="8">
    <location>
        <begin position="299"/>
        <end position="345"/>
    </location>
</feature>
<dbReference type="InterPro" id="IPR036236">
    <property type="entry name" value="Znf_C2H2_sf"/>
</dbReference>
<dbReference type="PANTHER" id="PTHR24126:SF14">
    <property type="entry name" value="ANK_REP_REGION DOMAIN-CONTAINING PROTEIN"/>
    <property type="match status" value="1"/>
</dbReference>
<keyword evidence="3" id="KW-0863">Zinc-finger</keyword>
<keyword evidence="4" id="KW-0862">Zinc</keyword>
<dbReference type="PROSITE" id="PS50297">
    <property type="entry name" value="ANK_REP_REGION"/>
    <property type="match status" value="2"/>
</dbReference>
<dbReference type="AlphaFoldDB" id="A0AAE0TV93"/>
<feature type="repeat" description="ANK" evidence="6">
    <location>
        <begin position="399"/>
        <end position="431"/>
    </location>
</feature>
<feature type="compositionally biased region" description="Basic and acidic residues" evidence="7">
    <location>
        <begin position="43"/>
        <end position="67"/>
    </location>
</feature>
<reference evidence="9" key="1">
    <citation type="journal article" date="2023" name="Mol. Phylogenet. Evol.">
        <title>Genome-scale phylogeny and comparative genomics of the fungal order Sordariales.</title>
        <authorList>
            <person name="Hensen N."/>
            <person name="Bonometti L."/>
            <person name="Westerberg I."/>
            <person name="Brannstrom I.O."/>
            <person name="Guillou S."/>
            <person name="Cros-Aarteil S."/>
            <person name="Calhoun S."/>
            <person name="Haridas S."/>
            <person name="Kuo A."/>
            <person name="Mondo S."/>
            <person name="Pangilinan J."/>
            <person name="Riley R."/>
            <person name="LaButti K."/>
            <person name="Andreopoulos B."/>
            <person name="Lipzen A."/>
            <person name="Chen C."/>
            <person name="Yan M."/>
            <person name="Daum C."/>
            <person name="Ng V."/>
            <person name="Clum A."/>
            <person name="Steindorff A."/>
            <person name="Ohm R.A."/>
            <person name="Martin F."/>
            <person name="Silar P."/>
            <person name="Natvig D.O."/>
            <person name="Lalanne C."/>
            <person name="Gautier V."/>
            <person name="Ament-Velasquez S.L."/>
            <person name="Kruys A."/>
            <person name="Hutchinson M.I."/>
            <person name="Powell A.J."/>
            <person name="Barry K."/>
            <person name="Miller A.N."/>
            <person name="Grigoriev I.V."/>
            <person name="Debuchy R."/>
            <person name="Gladieux P."/>
            <person name="Hiltunen Thoren M."/>
            <person name="Johannesson H."/>
        </authorList>
    </citation>
    <scope>NUCLEOTIDE SEQUENCE</scope>
    <source>
        <strain evidence="9">CBS 232.78</strain>
    </source>
</reference>
<dbReference type="InterPro" id="IPR001810">
    <property type="entry name" value="F-box_dom"/>
</dbReference>
<feature type="non-terminal residue" evidence="9">
    <location>
        <position position="825"/>
    </location>
</feature>
<evidence type="ECO:0000313" key="9">
    <source>
        <dbReference type="EMBL" id="KAK3380887.1"/>
    </source>
</evidence>
<feature type="compositionally biased region" description="Basic and acidic residues" evidence="7">
    <location>
        <begin position="96"/>
        <end position="106"/>
    </location>
</feature>
<feature type="repeat" description="ANK" evidence="6">
    <location>
        <begin position="748"/>
        <end position="787"/>
    </location>
</feature>
<feature type="region of interest" description="Disordered" evidence="7">
    <location>
        <begin position="27"/>
        <end position="106"/>
    </location>
</feature>
<dbReference type="InterPro" id="IPR013085">
    <property type="entry name" value="U1-CZ_Znf_C2H2"/>
</dbReference>
<protein>
    <recommendedName>
        <fullName evidence="8">F-box domain-containing protein</fullName>
    </recommendedName>
</protein>
<evidence type="ECO:0000256" key="3">
    <source>
        <dbReference type="ARBA" id="ARBA00022771"/>
    </source>
</evidence>
<evidence type="ECO:0000256" key="6">
    <source>
        <dbReference type="PROSITE-ProRule" id="PRU00023"/>
    </source>
</evidence>
<dbReference type="PROSITE" id="PS50088">
    <property type="entry name" value="ANK_REPEAT"/>
    <property type="match status" value="3"/>
</dbReference>
<dbReference type="GO" id="GO:0008270">
    <property type="term" value="F:zinc ion binding"/>
    <property type="evidence" value="ECO:0007669"/>
    <property type="project" value="UniProtKB-KW"/>
</dbReference>
<dbReference type="PROSITE" id="PS50181">
    <property type="entry name" value="FBOX"/>
    <property type="match status" value="1"/>
</dbReference>
<feature type="compositionally biased region" description="Low complexity" evidence="7">
    <location>
        <begin position="74"/>
        <end position="85"/>
    </location>
</feature>
<evidence type="ECO:0000313" key="10">
    <source>
        <dbReference type="Proteomes" id="UP001285441"/>
    </source>
</evidence>
<feature type="repeat" description="ANK" evidence="6">
    <location>
        <begin position="788"/>
        <end position="813"/>
    </location>
</feature>
<dbReference type="Pfam" id="PF12796">
    <property type="entry name" value="Ank_2"/>
    <property type="match status" value="1"/>
</dbReference>
<feature type="compositionally biased region" description="Basic and acidic residues" evidence="7">
    <location>
        <begin position="193"/>
        <end position="202"/>
    </location>
</feature>
<dbReference type="Pfam" id="PF06220">
    <property type="entry name" value="zf-U1"/>
    <property type="match status" value="1"/>
</dbReference>
<comment type="caution">
    <text evidence="9">The sequence shown here is derived from an EMBL/GenBank/DDBJ whole genome shotgun (WGS) entry which is preliminary data.</text>
</comment>
<evidence type="ECO:0000256" key="2">
    <source>
        <dbReference type="ARBA" id="ARBA00022737"/>
    </source>
</evidence>
<dbReference type="InterPro" id="IPR036770">
    <property type="entry name" value="Ankyrin_rpt-contain_sf"/>
</dbReference>
<evidence type="ECO:0000256" key="1">
    <source>
        <dbReference type="ARBA" id="ARBA00022723"/>
    </source>
</evidence>
<accession>A0AAE0TV93</accession>
<evidence type="ECO:0000256" key="4">
    <source>
        <dbReference type="ARBA" id="ARBA00022833"/>
    </source>
</evidence>
<feature type="compositionally biased region" description="Basic and acidic residues" evidence="7">
    <location>
        <begin position="168"/>
        <end position="185"/>
    </location>
</feature>
<evidence type="ECO:0000256" key="7">
    <source>
        <dbReference type="SAM" id="MobiDB-lite"/>
    </source>
</evidence>
<dbReference type="Pfam" id="PF00023">
    <property type="entry name" value="Ank"/>
    <property type="match status" value="1"/>
</dbReference>
<dbReference type="EMBL" id="JAULSW010000005">
    <property type="protein sequence ID" value="KAK3380887.1"/>
    <property type="molecule type" value="Genomic_DNA"/>
</dbReference>
<dbReference type="SUPFAM" id="SSF48403">
    <property type="entry name" value="Ankyrin repeat"/>
    <property type="match status" value="2"/>
</dbReference>
<dbReference type="InterPro" id="IPR002110">
    <property type="entry name" value="Ankyrin_rpt"/>
</dbReference>
<dbReference type="Gene3D" id="3.30.160.60">
    <property type="entry name" value="Classic Zinc Finger"/>
    <property type="match status" value="1"/>
</dbReference>
<name>A0AAE0TV93_9PEZI</name>
<evidence type="ECO:0000259" key="8">
    <source>
        <dbReference type="PROSITE" id="PS50181"/>
    </source>
</evidence>
<dbReference type="SMART" id="SM00248">
    <property type="entry name" value="ANK"/>
    <property type="match status" value="7"/>
</dbReference>
<dbReference type="SUPFAM" id="SSF57667">
    <property type="entry name" value="beta-beta-alpha zinc fingers"/>
    <property type="match status" value="1"/>
</dbReference>
<sequence>MSEYWKSTPKYWCKHCSVYVRDTKLERSNHESTGKHQGAIKRSLRDLHRSAEQKERDQDRAKREVERLNGLVSRGGSSSTTTRSGAAPSYSNAPPKEQKATEAERQRQLEQLAELGVSLPTEVRTNLAMPGEWTTTSTRIIGDPNASTAEDKDDAELDALLSGPLVKTKKEEEKEGVHQVKKVEEGQDETVTEEGRAAKAEEGVAAEYQKDLPPPPIKKEPSEEDAAGPLGVAETKDASPDLPAAGKTDVEPATVVQPGLIPDLRGYLTKRASMRKKLRRKLQRMADDDFPPYYEPPTSCMLVALPDELLLMVTETFSQSDLLSIGSTCRRLAAFAIPTLYIRDITEFDCLALRWACTFGICPTIERALAYGAPVDHIFHNESAMRCSWVLGGQIGAEDYDTPLKVAIGADEHEAVRLLCARGADVNRQDNWPAQRTIRGNPRIIACLLDAGANPNQLPIDTWVSPGGPSHQTALGPAPLFMAMDAGVPADTVQLLLERGASTDLAGFDFGRWKVQLLIAYGGVKDEVALNLHLQVPAMMPLLYGCLDFPEIVKLSNLFMAEGLRLASLSKEYGIPPIWAVLWWGESRINANSALATNHYRDAIQPRGSVFLNTISTIGATMRDLVTLMAESTLVDRRAGREVGSHGPAVRTSVIIDEIINDRIKVTARKKNQTPLRYVCSPSVFMGASSLIPLLLEFGADLNGADDEGITALHRAAMFTSEHHIRALVDFRGGPATSGLVIDPRDKGGWTPLHYACQFGFSDEHRDQAAAARVLLDNKADVHARTNSGRTALMIAIQSANRFAVELLLDFGATHDDLLAPSKAD</sequence>
<dbReference type="CDD" id="cd09917">
    <property type="entry name" value="F-box_SF"/>
    <property type="match status" value="1"/>
</dbReference>
<feature type="region of interest" description="Disordered" evidence="7">
    <location>
        <begin position="126"/>
        <end position="253"/>
    </location>
</feature>
<organism evidence="9 10">
    <name type="scientific">Podospora didyma</name>
    <dbReference type="NCBI Taxonomy" id="330526"/>
    <lineage>
        <taxon>Eukaryota</taxon>
        <taxon>Fungi</taxon>
        <taxon>Dikarya</taxon>
        <taxon>Ascomycota</taxon>
        <taxon>Pezizomycotina</taxon>
        <taxon>Sordariomycetes</taxon>
        <taxon>Sordariomycetidae</taxon>
        <taxon>Sordariales</taxon>
        <taxon>Podosporaceae</taxon>
        <taxon>Podospora</taxon>
    </lineage>
</organism>
<dbReference type="Gene3D" id="1.25.40.20">
    <property type="entry name" value="Ankyrin repeat-containing domain"/>
    <property type="match status" value="3"/>
</dbReference>